<dbReference type="RefSeq" id="WP_067444351.1">
    <property type="nucleotide sequence ID" value="NZ_CP038018.1"/>
</dbReference>
<reference evidence="2" key="1">
    <citation type="journal article" date="2019" name="J. Anim. Genet.">
        <title>Description and whole genome sequencing of Eikenella exigua sp. nov., isolated from brain abscess and blood.</title>
        <authorList>
            <person name="Stormo K.A."/>
            <person name="Nygaard R.M."/>
            <person name="Bruvold T.S."/>
            <person name="Dimmen G."/>
            <person name="Lindemann P.C."/>
            <person name="Jordal S."/>
            <person name="Kommedal O."/>
        </authorList>
    </citation>
    <scope>NUCLEOTIDE SEQUENCE [LARGE SCALE GENOMIC DNA]</scope>
    <source>
        <strain evidence="2">PXX</strain>
    </source>
</reference>
<dbReference type="AlphaFoldDB" id="A0AAX1F9T6"/>
<keyword evidence="2" id="KW-1185">Reference proteome</keyword>
<name>A0AAX1F9T6_9NEIS</name>
<proteinExistence type="predicted"/>
<evidence type="ECO:0000313" key="2">
    <source>
        <dbReference type="Proteomes" id="UP000326695"/>
    </source>
</evidence>
<evidence type="ECO:0000313" key="1">
    <source>
        <dbReference type="EMBL" id="QED92791.1"/>
    </source>
</evidence>
<dbReference type="EMBL" id="CP038018">
    <property type="protein sequence ID" value="QED92791.1"/>
    <property type="molecule type" value="Genomic_DNA"/>
</dbReference>
<organism evidence="1 2">
    <name type="scientific">Eikenella exigua</name>
    <dbReference type="NCBI Taxonomy" id="2528037"/>
    <lineage>
        <taxon>Bacteria</taxon>
        <taxon>Pseudomonadati</taxon>
        <taxon>Pseudomonadota</taxon>
        <taxon>Betaproteobacteria</taxon>
        <taxon>Neisseriales</taxon>
        <taxon>Neisseriaceae</taxon>
        <taxon>Eikenella</taxon>
    </lineage>
</organism>
<accession>A0AAX1F9T6</accession>
<dbReference type="Proteomes" id="UP000326695">
    <property type="component" value="Chromosome"/>
</dbReference>
<sequence>MFISEEDLYRLQKSSHLYLGLPMAFIFYKELVRKEVFHTGFGMEQVHNFFNRWADDYRVEVMFPDHSYLRIRFDNAKCFVICPHKELYKELPII</sequence>
<dbReference type="KEGG" id="eex:EZJ17_09390"/>
<protein>
    <submittedName>
        <fullName evidence="1">Uncharacterized protein</fullName>
    </submittedName>
</protein>
<gene>
    <name evidence="1" type="ORF">EZJ17_09390</name>
</gene>